<dbReference type="InterPro" id="IPR025316">
    <property type="entry name" value="DUF4221"/>
</dbReference>
<reference evidence="1 2" key="1">
    <citation type="submission" date="2018-08" db="EMBL/GenBank/DDBJ databases">
        <title>A genome reference for cultivated species of the human gut microbiota.</title>
        <authorList>
            <person name="Zou Y."/>
            <person name="Xue W."/>
            <person name="Luo G."/>
        </authorList>
    </citation>
    <scope>NUCLEOTIDE SEQUENCE [LARGE SCALE GENOMIC DNA]</scope>
    <source>
        <strain evidence="1 2">AM42-38</strain>
    </source>
</reference>
<dbReference type="Pfam" id="PF13970">
    <property type="entry name" value="DUF4221"/>
    <property type="match status" value="1"/>
</dbReference>
<dbReference type="AlphaFoldDB" id="A0A413T2G0"/>
<dbReference type="EMBL" id="QSFT01000007">
    <property type="protein sequence ID" value="RHA77267.1"/>
    <property type="molecule type" value="Genomic_DNA"/>
</dbReference>
<sequence length="365" mass="42652">MTCGRETSVNRMGKQLYTMVELPHKVFLLDDSTTQIVNHIQTYERNDSQLLALYNEPINNICIFDVKSGKEIQKIQFQKEGPNALDPNFCGFLIHNKDSIFMYHTWLWQLDLFNEKGELQKKYKIKDYPLESGCSFRRPDILPYSDTPIKKVDNYIILQGQGCNVCDSQSNQIPEGVTLLLNLKDSLVRHENGYPKIYNQKGIWQTFAYRVVPYDLSPQGEMVINYPADDSIRVFNIHTKKTQCYFAGYSKPYTIHPARSEKEVDRSIMEQVQYTSIYYDKWNQLYYRLLTLPLSDYDVNEKSAPKRNLAVIILDKYFQKVGEYNIKEPSNRFSRAFVSSEGLHINILSDNDDYLTFITVKPKKL</sequence>
<name>A0A413T2G0_9BACT</name>
<protein>
    <submittedName>
        <fullName evidence="1">DUF4221 domain-containing protein</fullName>
    </submittedName>
</protein>
<dbReference type="SUPFAM" id="SSF69322">
    <property type="entry name" value="Tricorn protease domain 2"/>
    <property type="match status" value="1"/>
</dbReference>
<organism evidence="1 2">
    <name type="scientific">Phocaeicola coprophilus</name>
    <dbReference type="NCBI Taxonomy" id="387090"/>
    <lineage>
        <taxon>Bacteria</taxon>
        <taxon>Pseudomonadati</taxon>
        <taxon>Bacteroidota</taxon>
        <taxon>Bacteroidia</taxon>
        <taxon>Bacteroidales</taxon>
        <taxon>Bacteroidaceae</taxon>
        <taxon>Phocaeicola</taxon>
    </lineage>
</organism>
<dbReference type="Proteomes" id="UP000283855">
    <property type="component" value="Unassembled WGS sequence"/>
</dbReference>
<proteinExistence type="predicted"/>
<accession>A0A413T2G0</accession>
<comment type="caution">
    <text evidence="1">The sequence shown here is derived from an EMBL/GenBank/DDBJ whole genome shotgun (WGS) entry which is preliminary data.</text>
</comment>
<evidence type="ECO:0000313" key="1">
    <source>
        <dbReference type="EMBL" id="RHA77267.1"/>
    </source>
</evidence>
<evidence type="ECO:0000313" key="2">
    <source>
        <dbReference type="Proteomes" id="UP000283855"/>
    </source>
</evidence>
<gene>
    <name evidence="1" type="ORF">DW921_04925</name>
</gene>